<dbReference type="InterPro" id="IPR017896">
    <property type="entry name" value="4Fe4S_Fe-S-bd"/>
</dbReference>
<keyword evidence="2" id="KW-0479">Metal-binding</keyword>
<dbReference type="GO" id="GO:0046872">
    <property type="term" value="F:metal ion binding"/>
    <property type="evidence" value="ECO:0007669"/>
    <property type="project" value="UniProtKB-KW"/>
</dbReference>
<feature type="compositionally biased region" description="Pro residues" evidence="6">
    <location>
        <begin position="843"/>
        <end position="860"/>
    </location>
</feature>
<keyword evidence="7" id="KW-0812">Transmembrane</keyword>
<evidence type="ECO:0000256" key="5">
    <source>
        <dbReference type="ARBA" id="ARBA00023014"/>
    </source>
</evidence>
<dbReference type="SUPFAM" id="SSF46548">
    <property type="entry name" value="alpha-helical ferredoxin"/>
    <property type="match status" value="1"/>
</dbReference>
<feature type="compositionally biased region" description="Polar residues" evidence="6">
    <location>
        <begin position="816"/>
        <end position="828"/>
    </location>
</feature>
<dbReference type="Gene3D" id="1.20.950.20">
    <property type="entry name" value="Transmembrane di-heme cytochromes, Chain C"/>
    <property type="match status" value="1"/>
</dbReference>
<dbReference type="PANTHER" id="PTHR43255">
    <property type="entry name" value="IRON-SULFUR-BINDING OXIDOREDUCTASE FADF-RELATED-RELATED"/>
    <property type="match status" value="1"/>
</dbReference>
<dbReference type="EMBL" id="CP132942">
    <property type="protein sequence ID" value="XCB34487.1"/>
    <property type="molecule type" value="Genomic_DNA"/>
</dbReference>
<evidence type="ECO:0000256" key="7">
    <source>
        <dbReference type="SAM" id="Phobius"/>
    </source>
</evidence>
<dbReference type="InterPro" id="IPR009051">
    <property type="entry name" value="Helical_ferredxn"/>
</dbReference>
<feature type="domain" description="4Fe-4S ferredoxin-type" evidence="8">
    <location>
        <begin position="305"/>
        <end position="334"/>
    </location>
</feature>
<keyword evidence="4" id="KW-0408">Iron</keyword>
<feature type="region of interest" description="Disordered" evidence="6">
    <location>
        <begin position="711"/>
        <end position="731"/>
    </location>
</feature>
<dbReference type="AlphaFoldDB" id="A0AAU7ZU72"/>
<evidence type="ECO:0000256" key="3">
    <source>
        <dbReference type="ARBA" id="ARBA00023002"/>
    </source>
</evidence>
<reference evidence="9" key="2">
    <citation type="journal article" date="2024" name="Environ. Microbiol.">
        <title>Genome analysis and description of Tunturibacter gen. nov. expands the diversity of Terriglobia in tundra soils.</title>
        <authorList>
            <person name="Messyasz A."/>
            <person name="Mannisto M.K."/>
            <person name="Kerkhof L.J."/>
            <person name="Haggblom M.M."/>
        </authorList>
    </citation>
    <scope>NUCLEOTIDE SEQUENCE</scope>
    <source>
        <strain evidence="9">X5P6</strain>
    </source>
</reference>
<dbReference type="GO" id="GO:0005886">
    <property type="term" value="C:plasma membrane"/>
    <property type="evidence" value="ECO:0007669"/>
    <property type="project" value="TreeGrafter"/>
</dbReference>
<keyword evidence="7" id="KW-1133">Transmembrane helix</keyword>
<dbReference type="InterPro" id="IPR051460">
    <property type="entry name" value="HdrC_iron-sulfur_subunit"/>
</dbReference>
<evidence type="ECO:0000313" key="9">
    <source>
        <dbReference type="EMBL" id="XCB34487.1"/>
    </source>
</evidence>
<feature type="compositionally biased region" description="Polar residues" evidence="6">
    <location>
        <begin position="784"/>
        <end position="797"/>
    </location>
</feature>
<keyword evidence="1" id="KW-0004">4Fe-4S</keyword>
<accession>A0AAU7ZU72</accession>
<protein>
    <submittedName>
        <fullName evidence="9">Heterodisulfide reductase-related iron-sulfur binding cluster</fullName>
    </submittedName>
</protein>
<dbReference type="Pfam" id="PF13187">
    <property type="entry name" value="Fer4_9"/>
    <property type="match status" value="1"/>
</dbReference>
<evidence type="ECO:0000259" key="8">
    <source>
        <dbReference type="PROSITE" id="PS51379"/>
    </source>
</evidence>
<dbReference type="PANTHER" id="PTHR43255:SF1">
    <property type="entry name" value="IRON-SULFUR-BINDING OXIDOREDUCTASE FADF-RELATED"/>
    <property type="match status" value="1"/>
</dbReference>
<feature type="compositionally biased region" description="Low complexity" evidence="6">
    <location>
        <begin position="880"/>
        <end position="891"/>
    </location>
</feature>
<dbReference type="GO" id="GO:0051539">
    <property type="term" value="F:4 iron, 4 sulfur cluster binding"/>
    <property type="evidence" value="ECO:0007669"/>
    <property type="project" value="UniProtKB-KW"/>
</dbReference>
<dbReference type="RefSeq" id="WP_353065681.1">
    <property type="nucleotide sequence ID" value="NZ_CP132942.1"/>
</dbReference>
<dbReference type="Gene3D" id="1.10.1060.10">
    <property type="entry name" value="Alpha-helical ferredoxin"/>
    <property type="match status" value="1"/>
</dbReference>
<dbReference type="Pfam" id="PF02754">
    <property type="entry name" value="CCG"/>
    <property type="match status" value="2"/>
</dbReference>
<organism evidence="9">
    <name type="scientific">Tunturiibacter psychrotolerans</name>
    <dbReference type="NCBI Taxonomy" id="3069686"/>
    <lineage>
        <taxon>Bacteria</taxon>
        <taxon>Pseudomonadati</taxon>
        <taxon>Acidobacteriota</taxon>
        <taxon>Terriglobia</taxon>
        <taxon>Terriglobales</taxon>
        <taxon>Acidobacteriaceae</taxon>
        <taxon>Tunturiibacter</taxon>
    </lineage>
</organism>
<proteinExistence type="predicted"/>
<feature type="transmembrane region" description="Helical" evidence="7">
    <location>
        <begin position="6"/>
        <end position="26"/>
    </location>
</feature>
<dbReference type="PROSITE" id="PS51379">
    <property type="entry name" value="4FE4S_FER_2"/>
    <property type="match status" value="2"/>
</dbReference>
<evidence type="ECO:0000256" key="2">
    <source>
        <dbReference type="ARBA" id="ARBA00022723"/>
    </source>
</evidence>
<name>A0AAU7ZU72_9BACT</name>
<dbReference type="KEGG" id="tpsc:RBB77_06260"/>
<dbReference type="InterPro" id="IPR004017">
    <property type="entry name" value="Cys_rich_dom"/>
</dbReference>
<dbReference type="InterPro" id="IPR036197">
    <property type="entry name" value="NarG-like_sf"/>
</dbReference>
<feature type="transmembrane region" description="Helical" evidence="7">
    <location>
        <begin position="70"/>
        <end position="87"/>
    </location>
</feature>
<keyword evidence="3" id="KW-0560">Oxidoreductase</keyword>
<feature type="domain" description="4Fe-4S ferredoxin-type" evidence="8">
    <location>
        <begin position="376"/>
        <end position="406"/>
    </location>
</feature>
<feature type="transmembrane region" description="Helical" evidence="7">
    <location>
        <begin position="116"/>
        <end position="148"/>
    </location>
</feature>
<dbReference type="GO" id="GO:0016491">
    <property type="term" value="F:oxidoreductase activity"/>
    <property type="evidence" value="ECO:0007669"/>
    <property type="project" value="UniProtKB-KW"/>
</dbReference>
<dbReference type="PROSITE" id="PS00198">
    <property type="entry name" value="4FE4S_FER_1"/>
    <property type="match status" value="1"/>
</dbReference>
<dbReference type="SUPFAM" id="SSF103501">
    <property type="entry name" value="Respiratory nitrate reductase 1 gamma chain"/>
    <property type="match status" value="1"/>
</dbReference>
<keyword evidence="7" id="KW-0472">Membrane</keyword>
<dbReference type="InterPro" id="IPR017900">
    <property type="entry name" value="4Fe4S_Fe_S_CS"/>
</dbReference>
<keyword evidence="5" id="KW-0411">Iron-sulfur</keyword>
<evidence type="ECO:0000256" key="1">
    <source>
        <dbReference type="ARBA" id="ARBA00022485"/>
    </source>
</evidence>
<feature type="transmembrane region" description="Helical" evidence="7">
    <location>
        <begin position="231"/>
        <end position="250"/>
    </location>
</feature>
<gene>
    <name evidence="9" type="ORF">RBB77_06260</name>
</gene>
<feature type="compositionally biased region" description="Polar residues" evidence="6">
    <location>
        <begin position="713"/>
        <end position="725"/>
    </location>
</feature>
<sequence length="906" mass="99427">MLPFPQKIAFLLFATATLTLGLWGFYRIYLRIRRGTADPEPRFNHLPRRFIYALITTLTQQRTFKKRPTIGLFHSFIFYGFVFYGLVNLVDAAEGFLPISSGQISFSFSPPALNQAFLYTLITVLTTYSFLADVLSFLVLLGVVALVIRRFALPSRADFRFNLRTLLHKDVQQEKITRDSLIVSAFILFHVGSRAIGAGARIAAEGPSYHEPFATLLSNLFTPANAEAFRIFGYWGALGSVLAFLAYFPYTKHIHIFMAPAKYFVEREPASGVLPPVALNLEADSEAEEANAKTIGAAKLEDLAWPRLLDAYACIQCNRCQDVCPATATGKSLSPAALEINKRMELNDLAAAQSPFSFTAAPFEKDAPSPHPLLKFALTPEAAWACTTCGACMEVCPTQNEQMLDIIDIRRNQVMIEGEFPSQLQSAFRGMERAQNPWGINHEQRLAWADGLNVKTTDENPNPDVLYWVGCAASYDPQAQKTARAFVELLTHAEVNFAVLGKKECCTGDSARRAGNEYLYRQLADKNVSTLNTVHPKLIVASCPHCMNSIGHEYKQIGGDYKVLHHTEYLETLVANKQLTPTPSQATITYHDPCYLGRHNSVYEAPRNLLNILSNNTPELPRNKENSFCCGAGGAQFWKEEEEGNERISDNRFREAQQTLAPSAGEKVLAVGCPFCKSMLGSTPSKADSEDIVIKDVAELLLEGVRRSKGLTAASQKSELSTPISQPAPEPAVATLTVTPSLGAEILPVELPQTAAPSAERKKWQPKSATANRPVENPNDPIPSVSQSPATQATSLSPVTETTQPTPTPERKKWQPKTTPTSPEQRTTPAPAATIEHLAAAPEPTPTPTSTPNPFPTPTPPERKKWQPKSAAPVPAPQTPSRSPEESAAPADPAPARKKWIPKKPS</sequence>
<evidence type="ECO:0000256" key="4">
    <source>
        <dbReference type="ARBA" id="ARBA00023004"/>
    </source>
</evidence>
<reference evidence="9" key="1">
    <citation type="submission" date="2023-08" db="EMBL/GenBank/DDBJ databases">
        <authorList>
            <person name="Messyasz A."/>
            <person name="Mannisto M.K."/>
            <person name="Kerkhof L.J."/>
            <person name="Haggblom M."/>
        </authorList>
    </citation>
    <scope>NUCLEOTIDE SEQUENCE</scope>
    <source>
        <strain evidence="9">X5P6</strain>
    </source>
</reference>
<feature type="region of interest" description="Disordered" evidence="6">
    <location>
        <begin position="751"/>
        <end position="906"/>
    </location>
</feature>
<evidence type="ECO:0000256" key="6">
    <source>
        <dbReference type="SAM" id="MobiDB-lite"/>
    </source>
</evidence>
<feature type="compositionally biased region" description="Basic residues" evidence="6">
    <location>
        <begin position="896"/>
        <end position="906"/>
    </location>
</feature>